<evidence type="ECO:0000259" key="2">
    <source>
        <dbReference type="Pfam" id="PF00583"/>
    </source>
</evidence>
<dbReference type="EMBL" id="JAMOIL010000005">
    <property type="protein sequence ID" value="MCM0619712.1"/>
    <property type="molecule type" value="Genomic_DNA"/>
</dbReference>
<proteinExistence type="predicted"/>
<keyword evidence="4" id="KW-1185">Reference proteome</keyword>
<dbReference type="SUPFAM" id="SSF55729">
    <property type="entry name" value="Acyl-CoA N-acyltransferases (Nat)"/>
    <property type="match status" value="1"/>
</dbReference>
<sequence length="212" mass="22226">MSRVPLVPTAHLEAGVRDGARRLCVQAFDGSFSSEDWTHALGGLHAVLLHGGWSEGGSEGGSGGRSQGGDRAGEGRRDPVAPVVAHGALVARRFLHGPPGRERSLRVGYVEAVAVASDLRRRGLASRVMESLESLAPGHDLLALSASAQARALYLARGWTPWAGPTAVLTPSGVQATPDEDDGVLLLPGTLDPASLDRAHPLVCDWRDGDVW</sequence>
<dbReference type="InterPro" id="IPR016181">
    <property type="entry name" value="Acyl_CoA_acyltransferase"/>
</dbReference>
<name>A0A9X2D6F1_9ACTN</name>
<dbReference type="Gene3D" id="3.40.630.30">
    <property type="match status" value="1"/>
</dbReference>
<protein>
    <submittedName>
        <fullName evidence="3">GNAT family N-acetyltransferase</fullName>
    </submittedName>
</protein>
<evidence type="ECO:0000313" key="3">
    <source>
        <dbReference type="EMBL" id="MCM0619712.1"/>
    </source>
</evidence>
<dbReference type="InterPro" id="IPR000182">
    <property type="entry name" value="GNAT_dom"/>
</dbReference>
<organism evidence="3 4">
    <name type="scientific">Nocardioides bruguierae</name>
    <dbReference type="NCBI Taxonomy" id="2945102"/>
    <lineage>
        <taxon>Bacteria</taxon>
        <taxon>Bacillati</taxon>
        <taxon>Actinomycetota</taxon>
        <taxon>Actinomycetes</taxon>
        <taxon>Propionibacteriales</taxon>
        <taxon>Nocardioidaceae</taxon>
        <taxon>Nocardioides</taxon>
    </lineage>
</organism>
<feature type="region of interest" description="Disordered" evidence="1">
    <location>
        <begin position="55"/>
        <end position="78"/>
    </location>
</feature>
<feature type="domain" description="N-acetyltransferase" evidence="2">
    <location>
        <begin position="99"/>
        <end position="158"/>
    </location>
</feature>
<feature type="compositionally biased region" description="Gly residues" evidence="1">
    <location>
        <begin position="55"/>
        <end position="67"/>
    </location>
</feature>
<dbReference type="Proteomes" id="UP001139485">
    <property type="component" value="Unassembled WGS sequence"/>
</dbReference>
<evidence type="ECO:0000256" key="1">
    <source>
        <dbReference type="SAM" id="MobiDB-lite"/>
    </source>
</evidence>
<accession>A0A9X2D6F1</accession>
<dbReference type="Pfam" id="PF00583">
    <property type="entry name" value="Acetyltransf_1"/>
    <property type="match status" value="1"/>
</dbReference>
<reference evidence="3" key="1">
    <citation type="submission" date="2022-05" db="EMBL/GenBank/DDBJ databases">
        <authorList>
            <person name="Tuo L."/>
        </authorList>
    </citation>
    <scope>NUCLEOTIDE SEQUENCE</scope>
    <source>
        <strain evidence="3">BSK12Z-4</strain>
    </source>
</reference>
<dbReference type="CDD" id="cd04301">
    <property type="entry name" value="NAT_SF"/>
    <property type="match status" value="1"/>
</dbReference>
<dbReference type="AlphaFoldDB" id="A0A9X2D6F1"/>
<evidence type="ECO:0000313" key="4">
    <source>
        <dbReference type="Proteomes" id="UP001139485"/>
    </source>
</evidence>
<gene>
    <name evidence="3" type="ORF">M8330_05325</name>
</gene>
<comment type="caution">
    <text evidence="3">The sequence shown here is derived from an EMBL/GenBank/DDBJ whole genome shotgun (WGS) entry which is preliminary data.</text>
</comment>
<dbReference type="GO" id="GO:0016747">
    <property type="term" value="F:acyltransferase activity, transferring groups other than amino-acyl groups"/>
    <property type="evidence" value="ECO:0007669"/>
    <property type="project" value="InterPro"/>
</dbReference>